<keyword evidence="2" id="KW-1185">Reference proteome</keyword>
<dbReference type="RefSeq" id="WP_171362843.1">
    <property type="nucleotide sequence ID" value="NZ_WVQY01000001.1"/>
</dbReference>
<dbReference type="Pfam" id="PF06035">
    <property type="entry name" value="Peptidase_C93"/>
    <property type="match status" value="1"/>
</dbReference>
<name>A0ABX1W887_9RHOB</name>
<proteinExistence type="predicted"/>
<comment type="caution">
    <text evidence="1">The sequence shown here is derived from an EMBL/GenBank/DDBJ whole genome shotgun (WGS) entry which is preliminary data.</text>
</comment>
<sequence length="207" mass="22987">MKHFTNLAKRFGARLLPVSVRAFSISFLGVCTIAIAPIAHASGNGFIPSVAASPPPSGAANLCAEYKWACAEKRSVSLSSQQELKVVEQINRRVNRSTREVTDQSQYKMTERWALPTARGGDCEDFALLKKRDLIHAGVDPSKLLIATVLDTRRVPHAVLVYRSSNGDLVLDNLTNRIKPWTATRYLFLRMQDPNRPGRWVGVYGHS</sequence>
<evidence type="ECO:0008006" key="3">
    <source>
        <dbReference type="Google" id="ProtNLM"/>
    </source>
</evidence>
<reference evidence="1 2" key="1">
    <citation type="submission" date="2019-12" db="EMBL/GenBank/DDBJ databases">
        <title>Ruegeria JWLKs population differentiation of coral mucus and skeleton niches.</title>
        <authorList>
            <person name="Luo D."/>
        </authorList>
    </citation>
    <scope>NUCLEOTIDE SEQUENCE [LARGE SCALE GENOMIC DNA]</scope>
    <source>
        <strain evidence="1 2">HKCCD6238</strain>
    </source>
</reference>
<evidence type="ECO:0000313" key="2">
    <source>
        <dbReference type="Proteomes" id="UP000599383"/>
    </source>
</evidence>
<dbReference type="EMBL" id="WVQY01000001">
    <property type="protein sequence ID" value="NOD29499.1"/>
    <property type="molecule type" value="Genomic_DNA"/>
</dbReference>
<dbReference type="PANTHER" id="PTHR39327">
    <property type="match status" value="1"/>
</dbReference>
<gene>
    <name evidence="1" type="ORF">GS617_04385</name>
</gene>
<accession>A0ABX1W887</accession>
<organism evidence="1 2">
    <name type="scientific">Ruegeria atlantica</name>
    <dbReference type="NCBI Taxonomy" id="81569"/>
    <lineage>
        <taxon>Bacteria</taxon>
        <taxon>Pseudomonadati</taxon>
        <taxon>Pseudomonadota</taxon>
        <taxon>Alphaproteobacteria</taxon>
        <taxon>Rhodobacterales</taxon>
        <taxon>Roseobacteraceae</taxon>
        <taxon>Ruegeria</taxon>
    </lineage>
</organism>
<dbReference type="InterPro" id="IPR010319">
    <property type="entry name" value="Transglutaminase-like_Cys_pept"/>
</dbReference>
<dbReference type="Gene3D" id="3.10.620.30">
    <property type="match status" value="1"/>
</dbReference>
<dbReference type="PANTHER" id="PTHR39327:SF1">
    <property type="entry name" value="BLR5470 PROTEIN"/>
    <property type="match status" value="1"/>
</dbReference>
<evidence type="ECO:0000313" key="1">
    <source>
        <dbReference type="EMBL" id="NOD29499.1"/>
    </source>
</evidence>
<dbReference type="Proteomes" id="UP000599383">
    <property type="component" value="Unassembled WGS sequence"/>
</dbReference>
<protein>
    <recommendedName>
        <fullName evidence="3">Periplasmic protein</fullName>
    </recommendedName>
</protein>